<dbReference type="InterPro" id="IPR014555">
    <property type="entry name" value="RecF-like"/>
</dbReference>
<sequence length="399" mass="45550">MLIEAIKLKNFKSFQDLEMNNIPKFCVIVGANGVGKTTLFDVFGFLKDCLTFNVRSAVQKRGGFEEFLSRGVDVTDRTIEIEVKFRIEISGYERLVTYILKLKEDSRKKVYVEREILRYKRGSFGSPYHFLDFTRGHGTAIVNEDDFSKQDEELNRETQQLDSDDVLAIKGLGQFSKFKAASAFRQLIENWHVSDFHINAARGSKDAIGYEDHLSATGDNLQLVARNIHDNYPEIFSKIIDSMKHRVPGVSDVKPISTQDGRLLLGFQDGSFADPFIDRYVSDGTLKMFAYLVQLHDPEPHPLLCVEEPENQLYPKLLVELAEEFRAYTQRGGQVFVSTHSPDFLNAVNIDEVFWLTKTNGYTRAFRASDDPQLVAYMNDGDKMGYLWKQGFFPGVDPQ</sequence>
<dbReference type="PANTHER" id="PTHR40396:SF1">
    <property type="entry name" value="ATPASE AAA-TYPE CORE DOMAIN-CONTAINING PROTEIN"/>
    <property type="match status" value="1"/>
</dbReference>
<proteinExistence type="predicted"/>
<feature type="domain" description="ATPase AAA-type core" evidence="1">
    <location>
        <begin position="27"/>
        <end position="345"/>
    </location>
</feature>
<dbReference type="GO" id="GO:0005524">
    <property type="term" value="F:ATP binding"/>
    <property type="evidence" value="ECO:0007669"/>
    <property type="project" value="InterPro"/>
</dbReference>
<reference evidence="2 3" key="1">
    <citation type="submission" date="2018-08" db="EMBL/GenBank/DDBJ databases">
        <authorList>
            <consortium name="Pathogen Informatics"/>
        </authorList>
    </citation>
    <scope>NUCLEOTIDE SEQUENCE [LARGE SCALE GENOMIC DNA]</scope>
    <source>
        <strain evidence="2 3">EuSCAPE_AT002</strain>
    </source>
</reference>
<dbReference type="RefSeq" id="WP_065523356.1">
    <property type="nucleotide sequence ID" value="NZ_AP027263.1"/>
</dbReference>
<gene>
    <name evidence="2" type="ORF">SAMEA3499874_00313</name>
</gene>
<dbReference type="PANTHER" id="PTHR40396">
    <property type="entry name" value="ATPASE-LIKE PROTEIN"/>
    <property type="match status" value="1"/>
</dbReference>
<comment type="caution">
    <text evidence="2">The sequence shown here is derived from an EMBL/GenBank/DDBJ whole genome shotgun (WGS) entry which is preliminary data.</text>
</comment>
<dbReference type="PIRSF" id="PIRSF029347">
    <property type="entry name" value="RecF"/>
    <property type="match status" value="1"/>
</dbReference>
<dbReference type="Proteomes" id="UP000257587">
    <property type="component" value="Unassembled WGS sequence"/>
</dbReference>
<protein>
    <submittedName>
        <fullName evidence="2">RecF protein</fullName>
    </submittedName>
</protein>
<dbReference type="InterPro" id="IPR003959">
    <property type="entry name" value="ATPase_AAA_core"/>
</dbReference>
<dbReference type="EMBL" id="UKAW01000001">
    <property type="protein sequence ID" value="SXG09353.1"/>
    <property type="molecule type" value="Genomic_DNA"/>
</dbReference>
<dbReference type="SUPFAM" id="SSF52540">
    <property type="entry name" value="P-loop containing nucleoside triphosphate hydrolases"/>
    <property type="match status" value="1"/>
</dbReference>
<dbReference type="InterPro" id="IPR027417">
    <property type="entry name" value="P-loop_NTPase"/>
</dbReference>
<dbReference type="Pfam" id="PF13304">
    <property type="entry name" value="AAA_21"/>
    <property type="match status" value="1"/>
</dbReference>
<dbReference type="GO" id="GO:0016887">
    <property type="term" value="F:ATP hydrolysis activity"/>
    <property type="evidence" value="ECO:0007669"/>
    <property type="project" value="InterPro"/>
</dbReference>
<dbReference type="AlphaFoldDB" id="A0A8B4U3Z2"/>
<evidence type="ECO:0000313" key="2">
    <source>
        <dbReference type="EMBL" id="SXG09353.1"/>
    </source>
</evidence>
<evidence type="ECO:0000313" key="3">
    <source>
        <dbReference type="Proteomes" id="UP000257587"/>
    </source>
</evidence>
<accession>A0A8B4U3Z2</accession>
<evidence type="ECO:0000259" key="1">
    <source>
        <dbReference type="Pfam" id="PF13304"/>
    </source>
</evidence>
<organism evidence="2 3">
    <name type="scientific">Klebsiella pneumoniae</name>
    <dbReference type="NCBI Taxonomy" id="573"/>
    <lineage>
        <taxon>Bacteria</taxon>
        <taxon>Pseudomonadati</taxon>
        <taxon>Pseudomonadota</taxon>
        <taxon>Gammaproteobacteria</taxon>
        <taxon>Enterobacterales</taxon>
        <taxon>Enterobacteriaceae</taxon>
        <taxon>Klebsiella/Raoultella group</taxon>
        <taxon>Klebsiella</taxon>
        <taxon>Klebsiella pneumoniae complex</taxon>
    </lineage>
</organism>
<dbReference type="Gene3D" id="3.40.50.300">
    <property type="entry name" value="P-loop containing nucleotide triphosphate hydrolases"/>
    <property type="match status" value="1"/>
</dbReference>
<name>A0A8B4U3Z2_KLEPN</name>